<evidence type="ECO:0000313" key="3">
    <source>
        <dbReference type="EMBL" id="GJJ08603.1"/>
    </source>
</evidence>
<dbReference type="InterPro" id="IPR036409">
    <property type="entry name" value="Aldolase_II/adducin_N_sf"/>
</dbReference>
<comment type="caution">
    <text evidence="3">The sequence shown here is derived from an EMBL/GenBank/DDBJ whole genome shotgun (WGS) entry which is preliminary data.</text>
</comment>
<dbReference type="SUPFAM" id="SSF53639">
    <property type="entry name" value="AraD/HMP-PK domain-like"/>
    <property type="match status" value="1"/>
</dbReference>
<dbReference type="InterPro" id="IPR051017">
    <property type="entry name" value="Aldolase-II_Adducin_sf"/>
</dbReference>
<dbReference type="Pfam" id="PF00596">
    <property type="entry name" value="Aldolase_II"/>
    <property type="match status" value="1"/>
</dbReference>
<dbReference type="Proteomes" id="UP001050691">
    <property type="component" value="Unassembled WGS sequence"/>
</dbReference>
<evidence type="ECO:0000259" key="2">
    <source>
        <dbReference type="SMART" id="SM01007"/>
    </source>
</evidence>
<sequence>MTLWVTGLTHSLAFSHTALMSAQTHTQTRNENDAIILNVQTVPNQPMNKFIRPPMPVFKSLEEKQTHVKERLACALRIFGKYGYDEGVAGHITVRDPIDPKRFWVNPFGVAFSLMTASDLLLVDHKGSIVGGGKGERLPFRPANRQIYNRAAYCIHAAIHAARPDVDAAAHSHSIYGKAFNMTNQDVCVFYNDHALYPNFGGVVVAEEESANIVKYLGNTKALILQNHGILTVGHTVEEAVAWFIRLEKSCQTQLLADAAATGKDSSTIKISHEEAQFTHDQIGTPHAGWFSGTPYFDVIEAETGGAYKL</sequence>
<feature type="domain" description="Class II aldolase/adducin N-terminal" evidence="2">
    <location>
        <begin position="70"/>
        <end position="255"/>
    </location>
</feature>
<dbReference type="GO" id="GO:0051015">
    <property type="term" value="F:actin filament binding"/>
    <property type="evidence" value="ECO:0007669"/>
    <property type="project" value="TreeGrafter"/>
</dbReference>
<gene>
    <name evidence="3" type="ORF">Clacol_002822</name>
</gene>
<evidence type="ECO:0000313" key="4">
    <source>
        <dbReference type="Proteomes" id="UP001050691"/>
    </source>
</evidence>
<accession>A0AAV5A5W4</accession>
<dbReference type="GO" id="GO:0005856">
    <property type="term" value="C:cytoskeleton"/>
    <property type="evidence" value="ECO:0007669"/>
    <property type="project" value="TreeGrafter"/>
</dbReference>
<protein>
    <recommendedName>
        <fullName evidence="2">Class II aldolase/adducin N-terminal domain-containing protein</fullName>
    </recommendedName>
</protein>
<organism evidence="3 4">
    <name type="scientific">Clathrus columnatus</name>
    <dbReference type="NCBI Taxonomy" id="1419009"/>
    <lineage>
        <taxon>Eukaryota</taxon>
        <taxon>Fungi</taxon>
        <taxon>Dikarya</taxon>
        <taxon>Basidiomycota</taxon>
        <taxon>Agaricomycotina</taxon>
        <taxon>Agaricomycetes</taxon>
        <taxon>Phallomycetidae</taxon>
        <taxon>Phallales</taxon>
        <taxon>Clathraceae</taxon>
        <taxon>Clathrus</taxon>
    </lineage>
</organism>
<dbReference type="NCBIfam" id="NF004855">
    <property type="entry name" value="PRK06208.1"/>
    <property type="match status" value="1"/>
</dbReference>
<dbReference type="SMART" id="SM01007">
    <property type="entry name" value="Aldolase_II"/>
    <property type="match status" value="1"/>
</dbReference>
<reference evidence="3" key="1">
    <citation type="submission" date="2021-10" db="EMBL/GenBank/DDBJ databases">
        <title>De novo Genome Assembly of Clathrus columnatus (Basidiomycota, Fungi) Using Illumina and Nanopore Sequence Data.</title>
        <authorList>
            <person name="Ogiso-Tanaka E."/>
            <person name="Itagaki H."/>
            <person name="Hosoya T."/>
            <person name="Hosaka K."/>
        </authorList>
    </citation>
    <scope>NUCLEOTIDE SEQUENCE</scope>
    <source>
        <strain evidence="3">MO-923</strain>
    </source>
</reference>
<keyword evidence="1" id="KW-0732">Signal</keyword>
<dbReference type="FunFam" id="3.40.225.10:FF:000009">
    <property type="entry name" value="Class II aldolase/adducin N-terminal"/>
    <property type="match status" value="1"/>
</dbReference>
<dbReference type="InterPro" id="IPR001303">
    <property type="entry name" value="Aldolase_II/adducin_N"/>
</dbReference>
<proteinExistence type="predicted"/>
<name>A0AAV5A5W4_9AGAM</name>
<keyword evidence="4" id="KW-1185">Reference proteome</keyword>
<feature type="chain" id="PRO_5043315922" description="Class II aldolase/adducin N-terminal domain-containing protein" evidence="1">
    <location>
        <begin position="23"/>
        <end position="310"/>
    </location>
</feature>
<dbReference type="Gene3D" id="3.40.225.10">
    <property type="entry name" value="Class II aldolase/adducin N-terminal domain"/>
    <property type="match status" value="1"/>
</dbReference>
<dbReference type="PANTHER" id="PTHR10672:SF39">
    <property type="entry name" value="CLASS II ALDOLASE_ADDUCIN N-TERMINAL DOMAIN-CONTAINING PROTEIN"/>
    <property type="match status" value="1"/>
</dbReference>
<feature type="signal peptide" evidence="1">
    <location>
        <begin position="1"/>
        <end position="22"/>
    </location>
</feature>
<dbReference type="PANTHER" id="PTHR10672">
    <property type="entry name" value="ADDUCIN"/>
    <property type="match status" value="1"/>
</dbReference>
<evidence type="ECO:0000256" key="1">
    <source>
        <dbReference type="SAM" id="SignalP"/>
    </source>
</evidence>
<dbReference type="EMBL" id="BPWL01000003">
    <property type="protein sequence ID" value="GJJ08603.1"/>
    <property type="molecule type" value="Genomic_DNA"/>
</dbReference>
<dbReference type="AlphaFoldDB" id="A0AAV5A5W4"/>